<gene>
    <name evidence="2" type="ORF">E1298_21625</name>
</gene>
<comment type="caution">
    <text evidence="2">The sequence shown here is derived from an EMBL/GenBank/DDBJ whole genome shotgun (WGS) entry which is preliminary data.</text>
</comment>
<reference evidence="2 3" key="1">
    <citation type="submission" date="2019-03" db="EMBL/GenBank/DDBJ databases">
        <title>Draft genome sequences of novel Actinobacteria.</title>
        <authorList>
            <person name="Sahin N."/>
            <person name="Ay H."/>
            <person name="Saygin H."/>
        </authorList>
    </citation>
    <scope>NUCLEOTIDE SEQUENCE [LARGE SCALE GENOMIC DNA]</scope>
    <source>
        <strain evidence="2 3">H3C3</strain>
    </source>
</reference>
<organism evidence="2 3">
    <name type="scientific">Actinomadura rubrisoli</name>
    <dbReference type="NCBI Taxonomy" id="2530368"/>
    <lineage>
        <taxon>Bacteria</taxon>
        <taxon>Bacillati</taxon>
        <taxon>Actinomycetota</taxon>
        <taxon>Actinomycetes</taxon>
        <taxon>Streptosporangiales</taxon>
        <taxon>Thermomonosporaceae</taxon>
        <taxon>Actinomadura</taxon>
    </lineage>
</organism>
<proteinExistence type="predicted"/>
<evidence type="ECO:0000313" key="2">
    <source>
        <dbReference type="EMBL" id="TDD83199.1"/>
    </source>
</evidence>
<dbReference type="OrthoDB" id="3212365at2"/>
<evidence type="ECO:0000313" key="3">
    <source>
        <dbReference type="Proteomes" id="UP000294513"/>
    </source>
</evidence>
<dbReference type="EMBL" id="SMKU01000115">
    <property type="protein sequence ID" value="TDD83199.1"/>
    <property type="molecule type" value="Genomic_DNA"/>
</dbReference>
<accession>A0A4R5BD71</accession>
<dbReference type="RefSeq" id="WP_131896048.1">
    <property type="nucleotide sequence ID" value="NZ_SMKU01000115.1"/>
</dbReference>
<evidence type="ECO:0000256" key="1">
    <source>
        <dbReference type="SAM" id="MobiDB-lite"/>
    </source>
</evidence>
<protein>
    <submittedName>
        <fullName evidence="2">Uncharacterized protein</fullName>
    </submittedName>
</protein>
<feature type="region of interest" description="Disordered" evidence="1">
    <location>
        <begin position="48"/>
        <end position="69"/>
    </location>
</feature>
<dbReference type="Proteomes" id="UP000294513">
    <property type="component" value="Unassembled WGS sequence"/>
</dbReference>
<sequence>MLELMSAGGSPYDAVTSLVRDAMVAAEGRVPDLDQLREQIDEAVELAREHNDSPGTYGALPDDIRTTPLDPARPARDLLEDLLPGIRGCWLICQDTADVAEVNVDGDASTDMFIDALRAEANENRDQLL</sequence>
<dbReference type="AlphaFoldDB" id="A0A4R5BD71"/>
<name>A0A4R5BD71_9ACTN</name>
<keyword evidence="3" id="KW-1185">Reference proteome</keyword>